<evidence type="ECO:0000256" key="1">
    <source>
        <dbReference type="ARBA" id="ARBA00004141"/>
    </source>
</evidence>
<dbReference type="EMBL" id="PDCJ01000001">
    <property type="protein sequence ID" value="PEG32602.1"/>
    <property type="molecule type" value="Genomic_DNA"/>
</dbReference>
<evidence type="ECO:0000313" key="7">
    <source>
        <dbReference type="EMBL" id="PEG32602.1"/>
    </source>
</evidence>
<dbReference type="PANTHER" id="PTHR37422:SF13">
    <property type="entry name" value="LIPOPOLYSACCHARIDE BIOSYNTHESIS PROTEIN PA4999-RELATED"/>
    <property type="match status" value="1"/>
</dbReference>
<dbReference type="AlphaFoldDB" id="A0A2A7MLB3"/>
<feature type="transmembrane region" description="Helical" evidence="5">
    <location>
        <begin position="156"/>
        <end position="175"/>
    </location>
</feature>
<protein>
    <submittedName>
        <fullName evidence="7">Polymerase</fullName>
    </submittedName>
</protein>
<gene>
    <name evidence="7" type="ORF">CQ394_13185</name>
</gene>
<feature type="transmembrane region" description="Helical" evidence="5">
    <location>
        <begin position="588"/>
        <end position="609"/>
    </location>
</feature>
<feature type="domain" description="O-antigen ligase-related" evidence="6">
    <location>
        <begin position="455"/>
        <end position="542"/>
    </location>
</feature>
<comment type="subcellular location">
    <subcellularLocation>
        <location evidence="1">Membrane</location>
        <topology evidence="1">Multi-pass membrane protein</topology>
    </subcellularLocation>
</comment>
<keyword evidence="2 5" id="KW-0812">Transmembrane</keyword>
<sequence>MLTLENLKKYLKENPIGFFLPISFVLAIVPLIVRAKEVKLDEFSQTIWGVSTQYELFSQNKFLLLAIFTIILIIISAICFKQIFEKKDKIIHIILALSVVFLLFCLLSSIFSPYKHIAFWGVYNRAEGFITIACYVLLFIYSIYTFKSTENYRFIIIPILIVVFINAFLGMFQYAGQDLINTELGKLISVPNSIIEKTGGQFKLLYGEGGKLYGTLFHYNYVGSFVAVLLPVIFCSMFIEDDVIYKIVIGIGFLAALWLLFGSTSRGGLVGVLGSIFIAIIMFGKLIFKNKKQLLIGIGSIAVIIIGLNFMTGGSVFSRVPSLFKDAFSILSNTSDVNYKDLVPVKDITNENGAVQVVFQNETLNISFEDNKYKFTDSSNNRLSISKGEDCYLLNSDAFANVSFKLFKSSEAVDKMDILQLSPTGDSKISFLFKVKEDGSIHLINPATYEDMDIEFPETFGFAGKEKLGSMRGYIWSRSIPLLKDNLILGKGPDTFVLEFPQNDLIGKYYAYDTPNMTVDKPHNLYLQIALNNGLIALIAFLGIMLIYIIDSLKLYALKKEYKTSELFGAAISLGVIGYLLAGVFNDSVISVAPIFWILLGVGVAVNYMNRKNAKA</sequence>
<feature type="transmembrane region" description="Helical" evidence="5">
    <location>
        <begin position="92"/>
        <end position="114"/>
    </location>
</feature>
<feature type="transmembrane region" description="Helical" evidence="5">
    <location>
        <begin position="525"/>
        <end position="550"/>
    </location>
</feature>
<feature type="transmembrane region" description="Helical" evidence="5">
    <location>
        <begin position="243"/>
        <end position="261"/>
    </location>
</feature>
<feature type="transmembrane region" description="Helical" evidence="5">
    <location>
        <begin position="62"/>
        <end position="80"/>
    </location>
</feature>
<dbReference type="InterPro" id="IPR023298">
    <property type="entry name" value="ATPase_P-typ_TM_dom_sf"/>
</dbReference>
<dbReference type="Pfam" id="PF04932">
    <property type="entry name" value="Wzy_C"/>
    <property type="match status" value="1"/>
</dbReference>
<evidence type="ECO:0000256" key="5">
    <source>
        <dbReference type="SAM" id="Phobius"/>
    </source>
</evidence>
<dbReference type="GO" id="GO:0016020">
    <property type="term" value="C:membrane"/>
    <property type="evidence" value="ECO:0007669"/>
    <property type="project" value="UniProtKB-SubCell"/>
</dbReference>
<accession>A0A2A7MLB3</accession>
<proteinExistence type="predicted"/>
<reference evidence="7 8" key="1">
    <citation type="submission" date="2017-10" db="EMBL/GenBank/DDBJ databases">
        <title>Effective Description of Clostridium neonatale sp. nov. linked to necrotizing enterocolitis in neonates and a clarification of species assignable to the genus Clostridium (Prazmowski 1880) emend. Lawson and Rainey 2016.</title>
        <authorList>
            <person name="Bernard K."/>
            <person name="Burdz T."/>
            <person name="Wiebe D."/>
            <person name="Balcewich B."/>
            <person name="Alfa M."/>
            <person name="Bernier A.-M."/>
        </authorList>
    </citation>
    <scope>NUCLEOTIDE SEQUENCE [LARGE SCALE GENOMIC DNA]</scope>
    <source>
        <strain evidence="7 8">LCDC99A005</strain>
    </source>
</reference>
<evidence type="ECO:0000256" key="4">
    <source>
        <dbReference type="ARBA" id="ARBA00023136"/>
    </source>
</evidence>
<dbReference type="STRING" id="137838.GCA_001458595_04130"/>
<dbReference type="OrthoDB" id="1762823at2"/>
<dbReference type="PANTHER" id="PTHR37422">
    <property type="entry name" value="TEICHURONIC ACID BIOSYNTHESIS PROTEIN TUAE"/>
    <property type="match status" value="1"/>
</dbReference>
<dbReference type="SUPFAM" id="SSF81665">
    <property type="entry name" value="Calcium ATPase, transmembrane domain M"/>
    <property type="match status" value="1"/>
</dbReference>
<dbReference type="InterPro" id="IPR007016">
    <property type="entry name" value="O-antigen_ligase-rel_domated"/>
</dbReference>
<feature type="transmembrane region" description="Helical" evidence="5">
    <location>
        <begin position="295"/>
        <end position="317"/>
    </location>
</feature>
<feature type="transmembrane region" description="Helical" evidence="5">
    <location>
        <begin position="126"/>
        <end position="144"/>
    </location>
</feature>
<feature type="transmembrane region" description="Helical" evidence="5">
    <location>
        <begin position="16"/>
        <end position="33"/>
    </location>
</feature>
<feature type="transmembrane region" description="Helical" evidence="5">
    <location>
        <begin position="216"/>
        <end position="236"/>
    </location>
</feature>
<keyword evidence="8" id="KW-1185">Reference proteome</keyword>
<keyword evidence="3 5" id="KW-1133">Transmembrane helix</keyword>
<name>A0A2A7MLB3_9CLOT</name>
<evidence type="ECO:0000256" key="2">
    <source>
        <dbReference type="ARBA" id="ARBA00022692"/>
    </source>
</evidence>
<feature type="transmembrane region" description="Helical" evidence="5">
    <location>
        <begin position="267"/>
        <end position="288"/>
    </location>
</feature>
<evidence type="ECO:0000313" key="8">
    <source>
        <dbReference type="Proteomes" id="UP000220840"/>
    </source>
</evidence>
<comment type="caution">
    <text evidence="7">The sequence shown here is derived from an EMBL/GenBank/DDBJ whole genome shotgun (WGS) entry which is preliminary data.</text>
</comment>
<dbReference type="InterPro" id="IPR051533">
    <property type="entry name" value="WaaL-like"/>
</dbReference>
<keyword evidence="4 5" id="KW-0472">Membrane</keyword>
<feature type="transmembrane region" description="Helical" evidence="5">
    <location>
        <begin position="562"/>
        <end position="582"/>
    </location>
</feature>
<evidence type="ECO:0000256" key="3">
    <source>
        <dbReference type="ARBA" id="ARBA00022989"/>
    </source>
</evidence>
<organism evidence="7 8">
    <name type="scientific">Clostridium neonatale</name>
    <dbReference type="NCBI Taxonomy" id="137838"/>
    <lineage>
        <taxon>Bacteria</taxon>
        <taxon>Bacillati</taxon>
        <taxon>Bacillota</taxon>
        <taxon>Clostridia</taxon>
        <taxon>Eubacteriales</taxon>
        <taxon>Clostridiaceae</taxon>
        <taxon>Clostridium</taxon>
    </lineage>
</organism>
<evidence type="ECO:0000259" key="6">
    <source>
        <dbReference type="Pfam" id="PF04932"/>
    </source>
</evidence>
<dbReference type="Proteomes" id="UP000220840">
    <property type="component" value="Unassembled WGS sequence"/>
</dbReference>